<evidence type="ECO:0000313" key="2">
    <source>
        <dbReference type="Proteomes" id="UP001165042"/>
    </source>
</evidence>
<name>A0A9W6VBG2_9PSEU</name>
<reference evidence="1" key="1">
    <citation type="submission" date="2023-02" db="EMBL/GenBank/DDBJ databases">
        <title>Actinokineospora globicatena NBRC 15670.</title>
        <authorList>
            <person name="Ichikawa N."/>
            <person name="Sato H."/>
            <person name="Tonouchi N."/>
        </authorList>
    </citation>
    <scope>NUCLEOTIDE SEQUENCE</scope>
    <source>
        <strain evidence="1">NBRC 15670</strain>
    </source>
</reference>
<protein>
    <submittedName>
        <fullName evidence="1">Uncharacterized protein</fullName>
    </submittedName>
</protein>
<organism evidence="1 2">
    <name type="scientific">Actinokineospora globicatena</name>
    <dbReference type="NCBI Taxonomy" id="103729"/>
    <lineage>
        <taxon>Bacteria</taxon>
        <taxon>Bacillati</taxon>
        <taxon>Actinomycetota</taxon>
        <taxon>Actinomycetes</taxon>
        <taxon>Pseudonocardiales</taxon>
        <taxon>Pseudonocardiaceae</taxon>
        <taxon>Actinokineospora</taxon>
    </lineage>
</organism>
<dbReference type="EMBL" id="BSSD01000005">
    <property type="protein sequence ID" value="GLW92943.1"/>
    <property type="molecule type" value="Genomic_DNA"/>
</dbReference>
<gene>
    <name evidence="1" type="ORF">Aglo03_37590</name>
</gene>
<dbReference type="AlphaFoldDB" id="A0A9W6VBG2"/>
<proteinExistence type="predicted"/>
<comment type="caution">
    <text evidence="1">The sequence shown here is derived from an EMBL/GenBank/DDBJ whole genome shotgun (WGS) entry which is preliminary data.</text>
</comment>
<keyword evidence="2" id="KW-1185">Reference proteome</keyword>
<dbReference type="Proteomes" id="UP001165042">
    <property type="component" value="Unassembled WGS sequence"/>
</dbReference>
<dbReference type="RefSeq" id="WP_285611372.1">
    <property type="nucleotide sequence ID" value="NZ_BSSD01000005.1"/>
</dbReference>
<accession>A0A9W6VBG2</accession>
<sequence length="114" mass="12950">MIEGGQVYLRAWVDGVQRHAPGSGQARSWVDMPAWERASTTAVYEMVRAFVEAGGTDRLSRVQKGQFVHLCWLAQVHKHLDSPTTADWDALPTWHQETNTDVFDHIEDLILGRH</sequence>
<evidence type="ECO:0000313" key="1">
    <source>
        <dbReference type="EMBL" id="GLW92943.1"/>
    </source>
</evidence>